<evidence type="ECO:0000313" key="3">
    <source>
        <dbReference type="Proteomes" id="UP001515480"/>
    </source>
</evidence>
<gene>
    <name evidence="2" type="ORF">AB1Y20_018448</name>
</gene>
<dbReference type="EMBL" id="JBGBPQ010000006">
    <property type="protein sequence ID" value="KAL1523511.1"/>
    <property type="molecule type" value="Genomic_DNA"/>
</dbReference>
<organism evidence="2 3">
    <name type="scientific">Prymnesium parvum</name>
    <name type="common">Toxic golden alga</name>
    <dbReference type="NCBI Taxonomy" id="97485"/>
    <lineage>
        <taxon>Eukaryota</taxon>
        <taxon>Haptista</taxon>
        <taxon>Haptophyta</taxon>
        <taxon>Prymnesiophyceae</taxon>
        <taxon>Prymnesiales</taxon>
        <taxon>Prymnesiaceae</taxon>
        <taxon>Prymnesium</taxon>
    </lineage>
</organism>
<keyword evidence="1" id="KW-0732">Signal</keyword>
<evidence type="ECO:0000256" key="1">
    <source>
        <dbReference type="SAM" id="SignalP"/>
    </source>
</evidence>
<name>A0AB34JPY1_PRYPA</name>
<feature type="signal peptide" evidence="1">
    <location>
        <begin position="1"/>
        <end position="20"/>
    </location>
</feature>
<evidence type="ECO:0000313" key="2">
    <source>
        <dbReference type="EMBL" id="KAL1523511.1"/>
    </source>
</evidence>
<dbReference type="Proteomes" id="UP001515480">
    <property type="component" value="Unassembled WGS sequence"/>
</dbReference>
<feature type="chain" id="PRO_5044253406" evidence="1">
    <location>
        <begin position="21"/>
        <end position="477"/>
    </location>
</feature>
<comment type="caution">
    <text evidence="2">The sequence shown here is derived from an EMBL/GenBank/DDBJ whole genome shotgun (WGS) entry which is preliminary data.</text>
</comment>
<proteinExistence type="predicted"/>
<protein>
    <submittedName>
        <fullName evidence="2">Uncharacterized protein</fullName>
    </submittedName>
</protein>
<reference evidence="2 3" key="1">
    <citation type="journal article" date="2024" name="Science">
        <title>Giant polyketide synthase enzymes in the biosynthesis of giant marine polyether toxins.</title>
        <authorList>
            <person name="Fallon T.R."/>
            <person name="Shende V.V."/>
            <person name="Wierzbicki I.H."/>
            <person name="Pendleton A.L."/>
            <person name="Watervoot N.F."/>
            <person name="Auber R.P."/>
            <person name="Gonzalez D.J."/>
            <person name="Wisecaver J.H."/>
            <person name="Moore B.S."/>
        </authorList>
    </citation>
    <scope>NUCLEOTIDE SEQUENCE [LARGE SCALE GENOMIC DNA]</scope>
    <source>
        <strain evidence="2 3">12B1</strain>
    </source>
</reference>
<keyword evidence="3" id="KW-1185">Reference proteome</keyword>
<sequence>MRRDRALCLSLLLLATLLLSSRHWWQRSDVRRVAAPFLISLSDAHARAHLPSLDALPELIPDGVRLHDAAWARKDWRVPEEAAALTALLYDVERTVAYSAIPPQMRRKLEASGRAPHRFAVQQCVTIGGRFLSSEALSFNRVRSLRFTHAAPKGAEARGGHAAAEAGEGVEVAAPRQRELVASLDQQSCQPADLCDPLNWTMADASIGYLQNERAVAFANMGRVTALHGVVVARHVRSPLRLKSSDLRGMFALAHAWFLAARAAHGAAATFPTLSFDSLRTGGASMLHPHLQTRLGRRRYAGKWQGVRDGAARYAELTGRPYHQDVAAAHAFLGLHFVRTDHFVGYLSLTSAGAAAQVEIVGDTRAEELLSSARGATLAVELGAVFYRVLRAAHAELGWDGFSASCALPPLDGGGPGGMPWICRMVGRGSYDSVVSDISANELFELPVVPIDLLDAASRLRRYLLSVGLSAADRSDA</sequence>
<accession>A0AB34JPY1</accession>
<dbReference type="AlphaFoldDB" id="A0AB34JPY1"/>